<proteinExistence type="predicted"/>
<organism evidence="1 2">
    <name type="scientific">Blautia obeum</name>
    <dbReference type="NCBI Taxonomy" id="40520"/>
    <lineage>
        <taxon>Bacteria</taxon>
        <taxon>Bacillati</taxon>
        <taxon>Bacillota</taxon>
        <taxon>Clostridia</taxon>
        <taxon>Lachnospirales</taxon>
        <taxon>Lachnospiraceae</taxon>
        <taxon>Blautia</taxon>
    </lineage>
</organism>
<name>A0A174N9B5_9FIRM</name>
<gene>
    <name evidence="1" type="ORF">ERS852533_01309</name>
</gene>
<reference evidence="1 2" key="1">
    <citation type="submission" date="2015-09" db="EMBL/GenBank/DDBJ databases">
        <authorList>
            <consortium name="Pathogen Informatics"/>
        </authorList>
    </citation>
    <scope>NUCLEOTIDE SEQUENCE [LARGE SCALE GENOMIC DNA]</scope>
    <source>
        <strain evidence="1 2">2789STDY5834921</strain>
    </source>
</reference>
<sequence>MVIYTYLPKELLPESFEDLTFEEFFELYGQADCAREMRIEDIETGVAKGIADNFSNDE</sequence>
<dbReference type="AlphaFoldDB" id="A0A174N9B5"/>
<accession>A0A174N9B5</accession>
<evidence type="ECO:0000313" key="1">
    <source>
        <dbReference type="EMBL" id="CUP42559.1"/>
    </source>
</evidence>
<protein>
    <submittedName>
        <fullName evidence="1">Uncharacterized protein</fullName>
    </submittedName>
</protein>
<dbReference type="Proteomes" id="UP000095413">
    <property type="component" value="Unassembled WGS sequence"/>
</dbReference>
<dbReference type="EMBL" id="CZBA01000006">
    <property type="protein sequence ID" value="CUP42559.1"/>
    <property type="molecule type" value="Genomic_DNA"/>
</dbReference>
<evidence type="ECO:0000313" key="2">
    <source>
        <dbReference type="Proteomes" id="UP000095413"/>
    </source>
</evidence>